<evidence type="ECO:0000313" key="2">
    <source>
        <dbReference type="EMBL" id="MCE3532517.1"/>
    </source>
</evidence>
<dbReference type="RefSeq" id="WP_182352353.1">
    <property type="nucleotide sequence ID" value="NZ_JAJSPM010000005.1"/>
</dbReference>
<organism evidence="2 3">
    <name type="scientific">Legionella resiliens</name>
    <dbReference type="NCBI Taxonomy" id="2905958"/>
    <lineage>
        <taxon>Bacteria</taxon>
        <taxon>Pseudomonadati</taxon>
        <taxon>Pseudomonadota</taxon>
        <taxon>Gammaproteobacteria</taxon>
        <taxon>Legionellales</taxon>
        <taxon>Legionellaceae</taxon>
        <taxon>Legionella</taxon>
    </lineage>
</organism>
<dbReference type="Proteomes" id="UP001320170">
    <property type="component" value="Unassembled WGS sequence"/>
</dbReference>
<evidence type="ECO:0000259" key="1">
    <source>
        <dbReference type="Pfam" id="PF13946"/>
    </source>
</evidence>
<reference evidence="2 3" key="1">
    <citation type="journal article" date="2024" name="Pathogens">
        <title>Characterization of a Novel Species of Legionella Isolated from a Healthcare Facility: Legionella resiliens sp. nov.</title>
        <authorList>
            <person name="Cristino S."/>
            <person name="Pascale M.R."/>
            <person name="Marino F."/>
            <person name="Derelitto C."/>
            <person name="Salaris S."/>
            <person name="Orsini M."/>
            <person name="Squarzoni S."/>
            <person name="Grottola A."/>
            <person name="Girolamini L."/>
        </authorList>
    </citation>
    <scope>NUCLEOTIDE SEQUENCE [LARGE SCALE GENOMIC DNA]</scope>
    <source>
        <strain evidence="2 3">8cVS16</strain>
    </source>
</reference>
<feature type="domain" description="DUF4214" evidence="1">
    <location>
        <begin position="307"/>
        <end position="354"/>
    </location>
</feature>
<dbReference type="EMBL" id="JAJTND010000004">
    <property type="protein sequence ID" value="MCE3532517.1"/>
    <property type="molecule type" value="Genomic_DNA"/>
</dbReference>
<sequence>MLKTKQLLGKLLSDQIKQKSLKSPIKDVEFAVYSQFGEDGIIQFITHHLADAIKNKIFIEIGVEDYTEANTRFLLENNNWEGIIIDCCEKSINSIKASNFFWRNNLFAKKHYITKDNIHSVISELDVPDEIGLFSLDIDGNDYWVLKSLMECNPKFEPAIIILEYNSFFGKELSVSIPYKENFTWNTTYPPTYFGASLRAYYDLLKNHGYVLIGSTMAGNNAFFVHNNVNQGKLEALSVEQAYRRALFNLMPCYTKDKFVEQLKSLRYLQVINLKDNQPLRLTGTELTSNTVLEEFNCIKDFLVYEDIQFLKNAYRYLLCREPDENEFQNFLPQLNQGVPREEILHAIRFSEEGNKINVILLDLKEQMFV</sequence>
<name>A0ABS8X4K7_9GAMM</name>
<dbReference type="Pfam" id="PF13946">
    <property type="entry name" value="DUF4214"/>
    <property type="match status" value="1"/>
</dbReference>
<accession>A0ABS8X4K7</accession>
<protein>
    <submittedName>
        <fullName evidence="2">DUF4214 domain-containing protein</fullName>
    </submittedName>
</protein>
<proteinExistence type="predicted"/>
<gene>
    <name evidence="2" type="ORF">LXO92_09015</name>
</gene>
<keyword evidence="3" id="KW-1185">Reference proteome</keyword>
<evidence type="ECO:0000313" key="3">
    <source>
        <dbReference type="Proteomes" id="UP001320170"/>
    </source>
</evidence>
<dbReference type="InterPro" id="IPR025282">
    <property type="entry name" value="DUF4214"/>
</dbReference>
<comment type="caution">
    <text evidence="2">The sequence shown here is derived from an EMBL/GenBank/DDBJ whole genome shotgun (WGS) entry which is preliminary data.</text>
</comment>